<evidence type="ECO:0000256" key="2">
    <source>
        <dbReference type="ARBA" id="ARBA00023315"/>
    </source>
</evidence>
<proteinExistence type="predicted"/>
<name>A0A2D0LEV3_9GAMM</name>
<dbReference type="SUPFAM" id="SSF55729">
    <property type="entry name" value="Acyl-CoA N-acyltransferases (Nat)"/>
    <property type="match status" value="1"/>
</dbReference>
<keyword evidence="2" id="KW-0012">Acyltransferase</keyword>
<sequence>MGIVKTVIRPFTEADMDAVLSIWLEASIKAHHFVAAKFWQSQVKNMRNIYIPASEVYVYLQGVDVVGFYALHENSLAAVFVSPDKQGQGIGKALVNDAKNRRTELTLSVYQQNQASYEFYLSQGFYVVSEEIDKHTGCQEYFMGLKR</sequence>
<reference evidence="4 5" key="1">
    <citation type="journal article" date="2017" name="Nat. Microbiol.">
        <title>Natural product diversity associated with the nematode symbionts Photorhabdus and Xenorhabdus.</title>
        <authorList>
            <person name="Tobias N.J."/>
            <person name="Wolff H."/>
            <person name="Djahanschiri B."/>
            <person name="Grundmann F."/>
            <person name="Kronenwerth M."/>
            <person name="Shi Y.M."/>
            <person name="Simonyi S."/>
            <person name="Grun P."/>
            <person name="Shapiro-Ilan D."/>
            <person name="Pidot S.J."/>
            <person name="Stinear T.P."/>
            <person name="Ebersberger I."/>
            <person name="Bode H.B."/>
        </authorList>
    </citation>
    <scope>NUCLEOTIDE SEQUENCE [LARGE SCALE GENOMIC DNA]</scope>
    <source>
        <strain evidence="4 5">DSM 17907</strain>
    </source>
</reference>
<feature type="domain" description="N-acetyltransferase" evidence="3">
    <location>
        <begin position="6"/>
        <end position="147"/>
    </location>
</feature>
<protein>
    <submittedName>
        <fullName evidence="4">GCN5 family acetyltransferase</fullName>
    </submittedName>
</protein>
<evidence type="ECO:0000313" key="5">
    <source>
        <dbReference type="Proteomes" id="UP000221101"/>
    </source>
</evidence>
<dbReference type="Proteomes" id="UP000221101">
    <property type="component" value="Unassembled WGS sequence"/>
</dbReference>
<evidence type="ECO:0000313" key="4">
    <source>
        <dbReference type="EMBL" id="PHM74229.1"/>
    </source>
</evidence>
<evidence type="ECO:0000256" key="1">
    <source>
        <dbReference type="ARBA" id="ARBA00022679"/>
    </source>
</evidence>
<dbReference type="GO" id="GO:0016747">
    <property type="term" value="F:acyltransferase activity, transferring groups other than amino-acyl groups"/>
    <property type="evidence" value="ECO:0007669"/>
    <property type="project" value="InterPro"/>
</dbReference>
<dbReference type="InterPro" id="IPR000182">
    <property type="entry name" value="GNAT_dom"/>
</dbReference>
<keyword evidence="1 4" id="KW-0808">Transferase</keyword>
<gene>
    <name evidence="4" type="ORF">Xkoz_01115</name>
</gene>
<comment type="caution">
    <text evidence="4">The sequence shown here is derived from an EMBL/GenBank/DDBJ whole genome shotgun (WGS) entry which is preliminary data.</text>
</comment>
<dbReference type="PANTHER" id="PTHR43800">
    <property type="entry name" value="PEPTIDYL-LYSINE N-ACETYLTRANSFERASE YJAB"/>
    <property type="match status" value="1"/>
</dbReference>
<dbReference type="PROSITE" id="PS51186">
    <property type="entry name" value="GNAT"/>
    <property type="match status" value="1"/>
</dbReference>
<dbReference type="CDD" id="cd04301">
    <property type="entry name" value="NAT_SF"/>
    <property type="match status" value="1"/>
</dbReference>
<dbReference type="Pfam" id="PF13673">
    <property type="entry name" value="Acetyltransf_10"/>
    <property type="match status" value="1"/>
</dbReference>
<dbReference type="AlphaFoldDB" id="A0A2D0LEV3"/>
<dbReference type="EMBL" id="NJCX01000006">
    <property type="protein sequence ID" value="PHM74229.1"/>
    <property type="molecule type" value="Genomic_DNA"/>
</dbReference>
<dbReference type="InterPro" id="IPR016181">
    <property type="entry name" value="Acyl_CoA_acyltransferase"/>
</dbReference>
<keyword evidence="5" id="KW-1185">Reference proteome</keyword>
<dbReference type="Gene3D" id="3.40.630.30">
    <property type="match status" value="1"/>
</dbReference>
<dbReference type="PANTHER" id="PTHR43800:SF1">
    <property type="entry name" value="PEPTIDYL-LYSINE N-ACETYLTRANSFERASE YJAB"/>
    <property type="match status" value="1"/>
</dbReference>
<evidence type="ECO:0000259" key="3">
    <source>
        <dbReference type="PROSITE" id="PS51186"/>
    </source>
</evidence>
<accession>A0A2D0LEV3</accession>
<organism evidence="4 5">
    <name type="scientific">Xenorhabdus kozodoii</name>
    <dbReference type="NCBI Taxonomy" id="351676"/>
    <lineage>
        <taxon>Bacteria</taxon>
        <taxon>Pseudomonadati</taxon>
        <taxon>Pseudomonadota</taxon>
        <taxon>Gammaproteobacteria</taxon>
        <taxon>Enterobacterales</taxon>
        <taxon>Morganellaceae</taxon>
        <taxon>Xenorhabdus</taxon>
    </lineage>
</organism>